<evidence type="ECO:0000313" key="4">
    <source>
        <dbReference type="Proteomes" id="UP000542353"/>
    </source>
</evidence>
<dbReference type="AlphaFoldDB" id="A0A7W7Z5X0"/>
<evidence type="ECO:0000256" key="2">
    <source>
        <dbReference type="SAM" id="SignalP"/>
    </source>
</evidence>
<sequence length="211" mass="22055">MATRLIRSPQAKRVAVLAWCVVLGCGAAGAAVPLGEALPDQTVEPPALELRAAPAAPSTNPIRNSEIRSGNPLWSIPLSALVETRNRPIFSPSRRPIPAAVNNVPAPPPPPPTQSPPPPDEPLSLTLVGTISNGTEGIAIVMEPSSRDILRLRLGEAYRGWTLSAVRGREATLEKGSAVQSLALPTPEEAATNPALPGGYVPNEPTGEVYN</sequence>
<feature type="chain" id="PRO_5030713955" evidence="2">
    <location>
        <begin position="31"/>
        <end position="211"/>
    </location>
</feature>
<accession>A0A7W7Z5X0</accession>
<evidence type="ECO:0000256" key="1">
    <source>
        <dbReference type="SAM" id="MobiDB-lite"/>
    </source>
</evidence>
<gene>
    <name evidence="3" type="ORF">HNR60_003336</name>
</gene>
<feature type="compositionally biased region" description="Pro residues" evidence="1">
    <location>
        <begin position="105"/>
        <end position="121"/>
    </location>
</feature>
<feature type="compositionally biased region" description="Low complexity" evidence="1">
    <location>
        <begin position="92"/>
        <end position="104"/>
    </location>
</feature>
<protein>
    <submittedName>
        <fullName evidence="3">General secretion pathway protein N</fullName>
    </submittedName>
</protein>
<dbReference type="PROSITE" id="PS51257">
    <property type="entry name" value="PROKAR_LIPOPROTEIN"/>
    <property type="match status" value="1"/>
</dbReference>
<dbReference type="Proteomes" id="UP000542353">
    <property type="component" value="Unassembled WGS sequence"/>
</dbReference>
<feature type="region of interest" description="Disordered" evidence="1">
    <location>
        <begin position="187"/>
        <end position="211"/>
    </location>
</feature>
<reference evidence="3 4" key="1">
    <citation type="submission" date="2020-08" db="EMBL/GenBank/DDBJ databases">
        <title>Genomic Encyclopedia of Type Strains, Phase IV (KMG-IV): sequencing the most valuable type-strain genomes for metagenomic binning, comparative biology and taxonomic classification.</title>
        <authorList>
            <person name="Goeker M."/>
        </authorList>
    </citation>
    <scope>NUCLEOTIDE SEQUENCE [LARGE SCALE GENOMIC DNA]</scope>
    <source>
        <strain evidence="3 4">DSM 12706</strain>
    </source>
</reference>
<proteinExistence type="predicted"/>
<name>A0A7W7Z5X0_9BRAD</name>
<feature type="region of interest" description="Disordered" evidence="1">
    <location>
        <begin position="92"/>
        <end position="123"/>
    </location>
</feature>
<dbReference type="RefSeq" id="WP_184259416.1">
    <property type="nucleotide sequence ID" value="NZ_JACHIH010000022.1"/>
</dbReference>
<dbReference type="EMBL" id="JACHIH010000022">
    <property type="protein sequence ID" value="MBB5048569.1"/>
    <property type="molecule type" value="Genomic_DNA"/>
</dbReference>
<keyword evidence="4" id="KW-1185">Reference proteome</keyword>
<organism evidence="3 4">
    <name type="scientific">Rhodopseudomonas rhenobacensis</name>
    <dbReference type="NCBI Taxonomy" id="87461"/>
    <lineage>
        <taxon>Bacteria</taxon>
        <taxon>Pseudomonadati</taxon>
        <taxon>Pseudomonadota</taxon>
        <taxon>Alphaproteobacteria</taxon>
        <taxon>Hyphomicrobiales</taxon>
        <taxon>Nitrobacteraceae</taxon>
        <taxon>Rhodopseudomonas</taxon>
    </lineage>
</organism>
<evidence type="ECO:0000313" key="3">
    <source>
        <dbReference type="EMBL" id="MBB5048569.1"/>
    </source>
</evidence>
<keyword evidence="2" id="KW-0732">Signal</keyword>
<comment type="caution">
    <text evidence="3">The sequence shown here is derived from an EMBL/GenBank/DDBJ whole genome shotgun (WGS) entry which is preliminary data.</text>
</comment>
<feature type="signal peptide" evidence="2">
    <location>
        <begin position="1"/>
        <end position="30"/>
    </location>
</feature>